<evidence type="ECO:0000256" key="1">
    <source>
        <dbReference type="SAM" id="Phobius"/>
    </source>
</evidence>
<dbReference type="HOGENOM" id="CLU_1049427_0_0_0"/>
<dbReference type="STRING" id="926566.Terro_0591"/>
<keyword evidence="3" id="KW-1185">Reference proteome</keyword>
<accession>I3ZCG3</accession>
<sequence length="265" mass="29597">MGWVWFYASLLMTFVGASLYSAFVQTHASEILKVVAGSVTLLTALGQALAKANLKFYLLWQRIWIMLHGSETAIWRFGLRVDGDLGSNVLEDFAQSAKSSLEQWHPEIHSCSDSSLRMKVDRTIHLHAQLEHAAFSEDGVSHFLVRSDELEVPYASARAKIEQCIVPLLGIIARQWPGAEHSTMFEVSFRKKNPFFAFFVAHLDPKQVTQFNLVFHPAAITRDGTDRVVVTQNSLHIDAGTTESFAQLSKAFILMSSEIASVTNL</sequence>
<name>I3ZCG3_TERRK</name>
<keyword evidence="1" id="KW-1133">Transmembrane helix</keyword>
<feature type="transmembrane region" description="Helical" evidence="1">
    <location>
        <begin position="31"/>
        <end position="50"/>
    </location>
</feature>
<keyword evidence="1" id="KW-0472">Membrane</keyword>
<reference evidence="2 3" key="1">
    <citation type="submission" date="2012-06" db="EMBL/GenBank/DDBJ databases">
        <title>Complete genome of Terriglobus roseus DSM 18391.</title>
        <authorList>
            <consortium name="US DOE Joint Genome Institute (JGI-PGF)"/>
            <person name="Lucas S."/>
            <person name="Copeland A."/>
            <person name="Lapidus A."/>
            <person name="Glavina del Rio T."/>
            <person name="Dalin E."/>
            <person name="Tice H."/>
            <person name="Bruce D."/>
            <person name="Goodwin L."/>
            <person name="Pitluck S."/>
            <person name="Peters L."/>
            <person name="Mikhailova N."/>
            <person name="Munk A.C.C."/>
            <person name="Kyrpides N."/>
            <person name="Mavromatis K."/>
            <person name="Ivanova N."/>
            <person name="Brettin T."/>
            <person name="Detter J.C."/>
            <person name="Han C."/>
            <person name="Larimer F."/>
            <person name="Land M."/>
            <person name="Hauser L."/>
            <person name="Markowitz V."/>
            <person name="Cheng J.-F."/>
            <person name="Hugenholtz P."/>
            <person name="Woyke T."/>
            <person name="Wu D."/>
            <person name="Brambilla E."/>
            <person name="Klenk H.-P."/>
            <person name="Eisen J.A."/>
        </authorList>
    </citation>
    <scope>NUCLEOTIDE SEQUENCE [LARGE SCALE GENOMIC DNA]</scope>
    <source>
        <strain evidence="3">DSM 18391 / NRRL B-41598 / KBS 63</strain>
    </source>
</reference>
<dbReference type="Proteomes" id="UP000006056">
    <property type="component" value="Chromosome"/>
</dbReference>
<keyword evidence="1" id="KW-0812">Transmembrane</keyword>
<dbReference type="KEGG" id="trs:Terro_0591"/>
<evidence type="ECO:0000313" key="3">
    <source>
        <dbReference type="Proteomes" id="UP000006056"/>
    </source>
</evidence>
<protein>
    <submittedName>
        <fullName evidence="2">Uncharacterized protein</fullName>
    </submittedName>
</protein>
<gene>
    <name evidence="2" type="ordered locus">Terro_0591</name>
</gene>
<dbReference type="EMBL" id="CP003379">
    <property type="protein sequence ID" value="AFL86931.1"/>
    <property type="molecule type" value="Genomic_DNA"/>
</dbReference>
<evidence type="ECO:0000313" key="2">
    <source>
        <dbReference type="EMBL" id="AFL86931.1"/>
    </source>
</evidence>
<proteinExistence type="predicted"/>
<organism evidence="2 3">
    <name type="scientific">Terriglobus roseus (strain DSM 18391 / NRRL B-41598 / KBS 63)</name>
    <dbReference type="NCBI Taxonomy" id="926566"/>
    <lineage>
        <taxon>Bacteria</taxon>
        <taxon>Pseudomonadati</taxon>
        <taxon>Acidobacteriota</taxon>
        <taxon>Terriglobia</taxon>
        <taxon>Terriglobales</taxon>
        <taxon>Acidobacteriaceae</taxon>
        <taxon>Terriglobus</taxon>
    </lineage>
</organism>
<feature type="transmembrane region" description="Helical" evidence="1">
    <location>
        <begin position="6"/>
        <end position="24"/>
    </location>
</feature>
<dbReference type="AlphaFoldDB" id="I3ZCG3"/>